<keyword evidence="6 11" id="KW-0798">TonB box</keyword>
<dbReference type="GO" id="GO:0038023">
    <property type="term" value="F:signaling receptor activity"/>
    <property type="evidence" value="ECO:0007669"/>
    <property type="project" value="InterPro"/>
</dbReference>
<dbReference type="InterPro" id="IPR000531">
    <property type="entry name" value="Beta-barrel_TonB"/>
</dbReference>
<evidence type="ECO:0000313" key="15">
    <source>
        <dbReference type="EMBL" id="SEM56832.1"/>
    </source>
</evidence>
<dbReference type="Pfam" id="PF07715">
    <property type="entry name" value="Plug"/>
    <property type="match status" value="1"/>
</dbReference>
<dbReference type="AlphaFoldDB" id="A0A1H7ZE62"/>
<evidence type="ECO:0000256" key="3">
    <source>
        <dbReference type="ARBA" id="ARBA00022448"/>
    </source>
</evidence>
<evidence type="ECO:0000256" key="7">
    <source>
        <dbReference type="ARBA" id="ARBA00023136"/>
    </source>
</evidence>
<keyword evidence="3 10" id="KW-0813">Transport</keyword>
<evidence type="ECO:0000256" key="6">
    <source>
        <dbReference type="ARBA" id="ARBA00023077"/>
    </source>
</evidence>
<dbReference type="EMBL" id="FOCF01000001">
    <property type="protein sequence ID" value="SEM56832.1"/>
    <property type="molecule type" value="Genomic_DNA"/>
</dbReference>
<feature type="chain" id="PRO_5011485880" evidence="12">
    <location>
        <begin position="18"/>
        <end position="720"/>
    </location>
</feature>
<evidence type="ECO:0000256" key="11">
    <source>
        <dbReference type="RuleBase" id="RU003357"/>
    </source>
</evidence>
<dbReference type="CDD" id="cd01347">
    <property type="entry name" value="ligand_gated_channel"/>
    <property type="match status" value="1"/>
</dbReference>
<evidence type="ECO:0000259" key="14">
    <source>
        <dbReference type="Pfam" id="PF07715"/>
    </source>
</evidence>
<keyword evidence="8 15" id="KW-0675">Receptor</keyword>
<name>A0A1H7ZE62_9SPHN</name>
<keyword evidence="9 10" id="KW-0998">Cell outer membrane</keyword>
<dbReference type="GO" id="GO:0009279">
    <property type="term" value="C:cell outer membrane"/>
    <property type="evidence" value="ECO:0007669"/>
    <property type="project" value="UniProtKB-SubCell"/>
</dbReference>
<evidence type="ECO:0000256" key="2">
    <source>
        <dbReference type="ARBA" id="ARBA00009810"/>
    </source>
</evidence>
<feature type="signal peptide" evidence="12">
    <location>
        <begin position="1"/>
        <end position="17"/>
    </location>
</feature>
<protein>
    <submittedName>
        <fullName evidence="15">Outer-membrane receptor for ferric coprogen and ferric-rhodotorulic acid</fullName>
    </submittedName>
</protein>
<dbReference type="InterPro" id="IPR036942">
    <property type="entry name" value="Beta-barrel_TonB_sf"/>
</dbReference>
<dbReference type="NCBIfam" id="TIGR01783">
    <property type="entry name" value="TonB-siderophor"/>
    <property type="match status" value="1"/>
</dbReference>
<dbReference type="Gene3D" id="2.170.130.10">
    <property type="entry name" value="TonB-dependent receptor, plug domain"/>
    <property type="match status" value="1"/>
</dbReference>
<evidence type="ECO:0000256" key="8">
    <source>
        <dbReference type="ARBA" id="ARBA00023170"/>
    </source>
</evidence>
<organism evidence="15 16">
    <name type="scientific">Sphingomonas gellani</name>
    <dbReference type="NCBI Taxonomy" id="1166340"/>
    <lineage>
        <taxon>Bacteria</taxon>
        <taxon>Pseudomonadati</taxon>
        <taxon>Pseudomonadota</taxon>
        <taxon>Alphaproteobacteria</taxon>
        <taxon>Sphingomonadales</taxon>
        <taxon>Sphingomonadaceae</taxon>
        <taxon>Sphingomonas</taxon>
    </lineage>
</organism>
<dbReference type="GO" id="GO:0015891">
    <property type="term" value="P:siderophore transport"/>
    <property type="evidence" value="ECO:0007669"/>
    <property type="project" value="InterPro"/>
</dbReference>
<evidence type="ECO:0000256" key="12">
    <source>
        <dbReference type="SAM" id="SignalP"/>
    </source>
</evidence>
<feature type="domain" description="TonB-dependent receptor plug" evidence="14">
    <location>
        <begin position="55"/>
        <end position="153"/>
    </location>
</feature>
<dbReference type="PANTHER" id="PTHR32552">
    <property type="entry name" value="FERRICHROME IRON RECEPTOR-RELATED"/>
    <property type="match status" value="1"/>
</dbReference>
<keyword evidence="5 10" id="KW-0812">Transmembrane</keyword>
<keyword evidence="7 10" id="KW-0472">Membrane</keyword>
<comment type="subcellular location">
    <subcellularLocation>
        <location evidence="1 10">Cell outer membrane</location>
        <topology evidence="1 10">Multi-pass membrane protein</topology>
    </subcellularLocation>
</comment>
<evidence type="ECO:0000259" key="13">
    <source>
        <dbReference type="Pfam" id="PF00593"/>
    </source>
</evidence>
<dbReference type="Pfam" id="PF00593">
    <property type="entry name" value="TonB_dep_Rec_b-barrel"/>
    <property type="match status" value="1"/>
</dbReference>
<dbReference type="Gene3D" id="2.40.170.20">
    <property type="entry name" value="TonB-dependent receptor, beta-barrel domain"/>
    <property type="match status" value="1"/>
</dbReference>
<dbReference type="PROSITE" id="PS52016">
    <property type="entry name" value="TONB_DEPENDENT_REC_3"/>
    <property type="match status" value="1"/>
</dbReference>
<dbReference type="Proteomes" id="UP000199206">
    <property type="component" value="Unassembled WGS sequence"/>
</dbReference>
<dbReference type="InterPro" id="IPR010105">
    <property type="entry name" value="TonB_sidphr_rcpt"/>
</dbReference>
<feature type="domain" description="TonB-dependent receptor-like beta-barrel" evidence="13">
    <location>
        <begin position="268"/>
        <end position="687"/>
    </location>
</feature>
<evidence type="ECO:0000256" key="5">
    <source>
        <dbReference type="ARBA" id="ARBA00022692"/>
    </source>
</evidence>
<sequence length="720" mass="77693">MTLGAATAALCAGAANAQIIDTGSDASSQTRGGEPDIVVVGKSYGNSVGKTLTPLKDVPNTITVVDRERFEAQNLFTLEDALTATNGVTVTGIGSEDASFISRGFTINNYLIDGVPTLSFGFPGVVPDLFFYDRVEVLRGPAGLFSGSGNPAGSINLVRKRPLDTAKMQASAGYGSYDNLRLELDASTPIGQRAGLRVGLMAQDQDQFFEVAHRNRVDAYAVADLEIGERTTLTVGANYDRFRPAIQSGLPGIIGGLDGSEGRLLDVDRSTYLGADWNRFSSETYSAFVELAHRISDRWTLRATGLLVDVDRIDLYSYIGNQPVTPTNGLTTQIAFRGDNHQKTRSFDFNGVGSFPLFGRDQTLILGADYQASDYDSYFNRLNGFARIDVYNPVSPAEPVLVKGGQGATNTQVEQYGLYGQMRLSPIEGLTLVGGGRLTWWDTDVTTLLPKPLAPVGYTIENRLTPYGGIVWDVTPALNVYASYADSFTPQAAPAGRRRPDGDQIKPLIGDQFEVGTKLALMNDRLLLSLAGYRINQTNRLFNDPNLADIVLQIGKVRAEGIEAEANGEILPGWRINGGYTYTKTRYLEDANAQFEGLPLVPVVPRHMGKLFTNYTVQGGALAGASIGGGATVFSSTYGGNPAVFRADGTVATRSTIVRQGSYAVFDLRAGYRLNDGLSLSVNVNNLFDKTYYARLSSTGRGNYFGSPRTVFATLRYSLS</sequence>
<dbReference type="SUPFAM" id="SSF56935">
    <property type="entry name" value="Porins"/>
    <property type="match status" value="1"/>
</dbReference>
<gene>
    <name evidence="15" type="ORF">SAMN05192583_0665</name>
</gene>
<evidence type="ECO:0000256" key="1">
    <source>
        <dbReference type="ARBA" id="ARBA00004571"/>
    </source>
</evidence>
<keyword evidence="4 10" id="KW-1134">Transmembrane beta strand</keyword>
<reference evidence="16" key="1">
    <citation type="submission" date="2016-10" db="EMBL/GenBank/DDBJ databases">
        <authorList>
            <person name="Varghese N."/>
            <person name="Submissions S."/>
        </authorList>
    </citation>
    <scope>NUCLEOTIDE SEQUENCE [LARGE SCALE GENOMIC DNA]</scope>
    <source>
        <strain evidence="16">S6-262</strain>
    </source>
</reference>
<dbReference type="InterPro" id="IPR037066">
    <property type="entry name" value="Plug_dom_sf"/>
</dbReference>
<dbReference type="PANTHER" id="PTHR32552:SF74">
    <property type="entry name" value="HYDROXAMATE SIDEROPHORE RECEPTOR FHUE"/>
    <property type="match status" value="1"/>
</dbReference>
<accession>A0A1H7ZE62</accession>
<proteinExistence type="inferred from homology"/>
<keyword evidence="16" id="KW-1185">Reference proteome</keyword>
<evidence type="ECO:0000313" key="16">
    <source>
        <dbReference type="Proteomes" id="UP000199206"/>
    </source>
</evidence>
<comment type="similarity">
    <text evidence="2 10 11">Belongs to the TonB-dependent receptor family.</text>
</comment>
<dbReference type="RefSeq" id="WP_244501356.1">
    <property type="nucleotide sequence ID" value="NZ_FOCF01000001.1"/>
</dbReference>
<dbReference type="InterPro" id="IPR039426">
    <property type="entry name" value="TonB-dep_rcpt-like"/>
</dbReference>
<evidence type="ECO:0000256" key="9">
    <source>
        <dbReference type="ARBA" id="ARBA00023237"/>
    </source>
</evidence>
<dbReference type="STRING" id="1166340.SAMN05192583_0665"/>
<keyword evidence="12" id="KW-0732">Signal</keyword>
<dbReference type="InterPro" id="IPR012910">
    <property type="entry name" value="Plug_dom"/>
</dbReference>
<evidence type="ECO:0000256" key="10">
    <source>
        <dbReference type="PROSITE-ProRule" id="PRU01360"/>
    </source>
</evidence>
<dbReference type="GO" id="GO:0015344">
    <property type="term" value="F:siderophore uptake transmembrane transporter activity"/>
    <property type="evidence" value="ECO:0007669"/>
    <property type="project" value="TreeGrafter"/>
</dbReference>
<evidence type="ECO:0000256" key="4">
    <source>
        <dbReference type="ARBA" id="ARBA00022452"/>
    </source>
</evidence>